<evidence type="ECO:0000313" key="1">
    <source>
        <dbReference type="EMBL" id="MBC5781032.1"/>
    </source>
</evidence>
<comment type="caution">
    <text evidence="1">The sequence shown here is derived from an EMBL/GenBank/DDBJ whole genome shotgun (WGS) entry which is preliminary data.</text>
</comment>
<organism evidence="1 2">
    <name type="scientific">Blautia difficilis</name>
    <dbReference type="NCBI Taxonomy" id="2763027"/>
    <lineage>
        <taxon>Bacteria</taxon>
        <taxon>Bacillati</taxon>
        <taxon>Bacillota</taxon>
        <taxon>Clostridia</taxon>
        <taxon>Lachnospirales</taxon>
        <taxon>Lachnospiraceae</taxon>
        <taxon>Blautia</taxon>
    </lineage>
</organism>
<keyword evidence="2" id="KW-1185">Reference proteome</keyword>
<sequence length="83" mass="9296">MAESIASLRRVSMTGSITWNSKKQGVDQAGIVCIDILNFFLDLRYDIEKNKNLIVPDTKRYVVSTFSIGKVFTKKLILSVGNV</sequence>
<protein>
    <submittedName>
        <fullName evidence="1">Uncharacterized protein</fullName>
    </submittedName>
</protein>
<reference evidence="1 2" key="1">
    <citation type="submission" date="2020-08" db="EMBL/GenBank/DDBJ databases">
        <title>Genome public.</title>
        <authorList>
            <person name="Liu C."/>
            <person name="Sun Q."/>
        </authorList>
    </citation>
    <scope>NUCLEOTIDE SEQUENCE [LARGE SCALE GENOMIC DNA]</scope>
    <source>
        <strain evidence="1 2">M29</strain>
    </source>
</reference>
<accession>A0ABR7IM37</accession>
<dbReference type="Proteomes" id="UP000649826">
    <property type="component" value="Unassembled WGS sequence"/>
</dbReference>
<evidence type="ECO:0000313" key="2">
    <source>
        <dbReference type="Proteomes" id="UP000649826"/>
    </source>
</evidence>
<proteinExistence type="predicted"/>
<gene>
    <name evidence="1" type="ORF">H8Z82_15565</name>
</gene>
<dbReference type="EMBL" id="JACOQG010000041">
    <property type="protein sequence ID" value="MBC5781032.1"/>
    <property type="molecule type" value="Genomic_DNA"/>
</dbReference>
<name>A0ABR7IM37_9FIRM</name>